<feature type="region of interest" description="Disordered" evidence="1">
    <location>
        <begin position="40"/>
        <end position="309"/>
    </location>
</feature>
<keyword evidence="4" id="KW-1185">Reference proteome</keyword>
<keyword evidence="2" id="KW-0472">Membrane</keyword>
<reference evidence="3 4" key="1">
    <citation type="submission" date="2023-07" db="EMBL/GenBank/DDBJ databases">
        <title>Closed genome sequence of Methanosarcinaceae archaeon Am2.</title>
        <authorList>
            <person name="Poehlein A."/>
            <person name="Protasov E."/>
            <person name="Platt K."/>
            <person name="Reeh H."/>
            <person name="Daniel R."/>
            <person name="Brune A."/>
        </authorList>
    </citation>
    <scope>NUCLEOTIDE SEQUENCE [LARGE SCALE GENOMIC DNA]</scope>
    <source>
        <strain evidence="3 4">Am2</strain>
    </source>
</reference>
<name>A0AA96V899_9EURY</name>
<protein>
    <submittedName>
        <fullName evidence="3">Uncharacterized protein</fullName>
    </submittedName>
</protein>
<evidence type="ECO:0000313" key="4">
    <source>
        <dbReference type="Proteomes" id="UP001304970"/>
    </source>
</evidence>
<feature type="compositionally biased region" description="Basic and acidic residues" evidence="1">
    <location>
        <begin position="173"/>
        <end position="182"/>
    </location>
</feature>
<organism evidence="3 4">
    <name type="scientific">Methanolapillus ohkumae</name>
    <dbReference type="NCBI Taxonomy" id="3028298"/>
    <lineage>
        <taxon>Archaea</taxon>
        <taxon>Methanobacteriati</taxon>
        <taxon>Methanobacteriota</taxon>
        <taxon>Stenosarchaea group</taxon>
        <taxon>Methanomicrobia</taxon>
        <taxon>Methanosarcinales</taxon>
        <taxon>Methanosarcinaceae</taxon>
        <taxon>Methanolapillus</taxon>
    </lineage>
</organism>
<feature type="transmembrane region" description="Helical" evidence="2">
    <location>
        <begin position="6"/>
        <end position="25"/>
    </location>
</feature>
<gene>
    <name evidence="3" type="ORF">MsAm2_08960</name>
</gene>
<dbReference type="AlphaFoldDB" id="A0AA96V899"/>
<evidence type="ECO:0000256" key="2">
    <source>
        <dbReference type="SAM" id="Phobius"/>
    </source>
</evidence>
<keyword evidence="2" id="KW-1133">Transmembrane helix</keyword>
<feature type="compositionally biased region" description="Low complexity" evidence="1">
    <location>
        <begin position="120"/>
        <end position="149"/>
    </location>
</feature>
<sequence length="389" mass="42557">MTIVLGILGFIVLMIVVAAVCWYIGKRKFDRMNGLVKVKTSKKEKAKNEKANKKEMAASKKETAGASGVIPSISEDPKSGSKAEELTEEDEKIPEWKPPKREEKQTSVSSSESDPGTFDAAPAALTASAGSDASNLHAPSSTSSSDLDSYVPPKSRQKQSSASTLSSSNIPRDPSRPMDPDAKIGIVGSTITKKPAVEEDSEFIVPLKKGESQKPKPPVYDEPEKEVFETKNMNSSPVPAAPSTPPARQESTPTPSKPATSSPSEEKKKFNHKYSYFDTVMATEKESEPAVKEQDAPKDAPVPQKPKMTEPAAAIVHETKTSEEGQKKFIDMNVFEDDGEIQNESVAAKYTFEGDAEEELPKRNEMSSDSEKEKTEKKKDIFDYEEPEY</sequence>
<feature type="compositionally biased region" description="Basic and acidic residues" evidence="1">
    <location>
        <begin position="41"/>
        <end position="63"/>
    </location>
</feature>
<feature type="region of interest" description="Disordered" evidence="1">
    <location>
        <begin position="349"/>
        <end position="389"/>
    </location>
</feature>
<accession>A0AA96V899</accession>
<feature type="compositionally biased region" description="Low complexity" evidence="1">
    <location>
        <begin position="246"/>
        <end position="263"/>
    </location>
</feature>
<dbReference type="Proteomes" id="UP001304970">
    <property type="component" value="Chromosome"/>
</dbReference>
<feature type="compositionally biased region" description="Basic and acidic residues" evidence="1">
    <location>
        <begin position="93"/>
        <end position="105"/>
    </location>
</feature>
<proteinExistence type="predicted"/>
<feature type="compositionally biased region" description="Low complexity" evidence="1">
    <location>
        <begin position="158"/>
        <end position="168"/>
    </location>
</feature>
<keyword evidence="2" id="KW-0812">Transmembrane</keyword>
<feature type="compositionally biased region" description="Basic and acidic residues" evidence="1">
    <location>
        <begin position="75"/>
        <end position="85"/>
    </location>
</feature>
<evidence type="ECO:0000313" key="3">
    <source>
        <dbReference type="EMBL" id="WNY27108.1"/>
    </source>
</evidence>
<feature type="compositionally biased region" description="Basic and acidic residues" evidence="1">
    <location>
        <begin position="359"/>
        <end position="382"/>
    </location>
</feature>
<dbReference type="EMBL" id="CP131061">
    <property type="protein sequence ID" value="WNY27108.1"/>
    <property type="molecule type" value="Genomic_DNA"/>
</dbReference>
<feature type="compositionally biased region" description="Basic and acidic residues" evidence="1">
    <location>
        <begin position="283"/>
        <end position="298"/>
    </location>
</feature>
<evidence type="ECO:0000256" key="1">
    <source>
        <dbReference type="SAM" id="MobiDB-lite"/>
    </source>
</evidence>